<dbReference type="SUPFAM" id="SSF48726">
    <property type="entry name" value="Immunoglobulin"/>
    <property type="match status" value="1"/>
</dbReference>
<name>A0AAV2H7B1_LYMST</name>
<feature type="chain" id="PRO_5043752082" evidence="2">
    <location>
        <begin position="23"/>
        <end position="302"/>
    </location>
</feature>
<sequence length="302" mass="34277">MSHVYVIWVYAFLGLGLSSGLGTPKSFICDEIHKDYEGNANLRCQTECANPGIICELNIFNEGLLIHEVKVEDNEHNINETDSNWQCSSTCVFNHPLNDLSEGNFTFHVVAYTNDSQKNATYDLPHPLYIGPPLLMFEDLEMSNISLRENETLNVLLPVQSFPPPNITTLYIDLSNGSYLVPRSAYSVRYEQIRMTDGLYSLRMLRINGMYFANYTLVISNKYGSLSYLFEVFKKVDDLPYHHYNYDYDATRPLITILSVCGASCVGSALLVSLTGYFVRKVRLRRLRQAAEDAETKSPSNL</sequence>
<keyword evidence="1" id="KW-1133">Transmembrane helix</keyword>
<dbReference type="EMBL" id="CAXITT010000049">
    <property type="protein sequence ID" value="CAL1529488.1"/>
    <property type="molecule type" value="Genomic_DNA"/>
</dbReference>
<reference evidence="3 4" key="1">
    <citation type="submission" date="2024-04" db="EMBL/GenBank/DDBJ databases">
        <authorList>
            <consortium name="Genoscope - CEA"/>
            <person name="William W."/>
        </authorList>
    </citation>
    <scope>NUCLEOTIDE SEQUENCE [LARGE SCALE GENOMIC DNA]</scope>
</reference>
<keyword evidence="1" id="KW-0812">Transmembrane</keyword>
<evidence type="ECO:0000313" key="3">
    <source>
        <dbReference type="EMBL" id="CAL1529488.1"/>
    </source>
</evidence>
<feature type="signal peptide" evidence="2">
    <location>
        <begin position="1"/>
        <end position="22"/>
    </location>
</feature>
<comment type="caution">
    <text evidence="3">The sequence shown here is derived from an EMBL/GenBank/DDBJ whole genome shotgun (WGS) entry which is preliminary data.</text>
</comment>
<keyword evidence="2" id="KW-0732">Signal</keyword>
<keyword evidence="1" id="KW-0472">Membrane</keyword>
<keyword evidence="4" id="KW-1185">Reference proteome</keyword>
<accession>A0AAV2H7B1</accession>
<evidence type="ECO:0000256" key="1">
    <source>
        <dbReference type="SAM" id="Phobius"/>
    </source>
</evidence>
<proteinExistence type="predicted"/>
<evidence type="ECO:0000313" key="4">
    <source>
        <dbReference type="Proteomes" id="UP001497497"/>
    </source>
</evidence>
<feature type="transmembrane region" description="Helical" evidence="1">
    <location>
        <begin position="254"/>
        <end position="279"/>
    </location>
</feature>
<dbReference type="InterPro" id="IPR036179">
    <property type="entry name" value="Ig-like_dom_sf"/>
</dbReference>
<gene>
    <name evidence="3" type="ORF">GSLYS_00003642001</name>
</gene>
<organism evidence="3 4">
    <name type="scientific">Lymnaea stagnalis</name>
    <name type="common">Great pond snail</name>
    <name type="synonym">Helix stagnalis</name>
    <dbReference type="NCBI Taxonomy" id="6523"/>
    <lineage>
        <taxon>Eukaryota</taxon>
        <taxon>Metazoa</taxon>
        <taxon>Spiralia</taxon>
        <taxon>Lophotrochozoa</taxon>
        <taxon>Mollusca</taxon>
        <taxon>Gastropoda</taxon>
        <taxon>Heterobranchia</taxon>
        <taxon>Euthyneura</taxon>
        <taxon>Panpulmonata</taxon>
        <taxon>Hygrophila</taxon>
        <taxon>Lymnaeoidea</taxon>
        <taxon>Lymnaeidae</taxon>
        <taxon>Lymnaea</taxon>
    </lineage>
</organism>
<dbReference type="AlphaFoldDB" id="A0AAV2H7B1"/>
<evidence type="ECO:0000256" key="2">
    <source>
        <dbReference type="SAM" id="SignalP"/>
    </source>
</evidence>
<protein>
    <submittedName>
        <fullName evidence="3">Uncharacterized protein</fullName>
    </submittedName>
</protein>
<dbReference type="Proteomes" id="UP001497497">
    <property type="component" value="Unassembled WGS sequence"/>
</dbReference>